<feature type="compositionally biased region" description="Low complexity" evidence="12">
    <location>
        <begin position="79"/>
        <end position="97"/>
    </location>
</feature>
<sequence length="969" mass="106113">MARVRVHELAKELDMNSKELIERILKLGIPVKNHMSALSDSAVAKIRDHLQGGTQEQVEEKRIGRRVIRRRKKAEEPEPVAAEARPEVEVSAEAPAVQGPDQEEPATPKMEAPQPAEAAEEAPKVPEEAPVAEAAQPEAPAPEAPVTTEAPAAPPTAEAHEAAAPAHPEPIAPQLPETEPAPSPAEAAEQPAGHPPEETVPEPPTAAAETVTESLPEQAEAAPEAEPVSEPTLAEDEEEVPAAEEVKKGVEEEEEEEPGKKKKAKRRRRKRRKDEPAKIIRLPDLVPGEPEEEPEIPVPAARFVPDEQVSREPLRKKRARDDEEVGAGKRPRRVRKEVVSREDLYSKKELRAQAERGRGVPKKGESKDAQKPVATVPKAAKRRIKIDEAITVANLAKQMGVKATEIIKKLLLLGLPANINQAIDFDTAALVASEFQYEVEKAGFEEEDILQAAEDKPEDLKPRPPVVTVMGHVDHGKTSLLDAIRHTNVIDGEAGGITQHIGAYFVELDGRHITFLDTPGHEAFTAMRARGAKVTDLVILVVAADDGVMQQTVEAINHSKAAGVPIMVAINKIDKPNANVDRVKRELAEHGLIPEEWGGDTTMVEISAKKRMGIEDLMEMVLLQAELLELKANPEKPARGRVIEAKLDKGRGPVATVLVQEGTLREGDVYVCGTYFGRVRSMFDDKGRRISEAGPSVPVEVLGLSGVPNAGDDFVVLPDEKQAKLVAEHRQLKQREKELTRTTKVTLERLYEQIQEGQIKEVNVILKTDVQGSLEAIRDSLLKLSTPEVKVSLIHAGTGAISESDVMLASASNAIIIGFNVRADAKAQELAEQEQVDIRYYDVIYQILNDIKDAMVGLLEPEYEEQIIGRAEVRQTFHISRIGTVAGCYVTDGKMERNAKVRLIRDGVVVWDGKLASLKRFKDDAREVKAGFECGLTIENFNDIKVGDQIEAYQMVEVKPTLESGESEG</sequence>
<feature type="compositionally biased region" description="Basic residues" evidence="12">
    <location>
        <begin position="260"/>
        <end position="272"/>
    </location>
</feature>
<feature type="compositionally biased region" description="Low complexity" evidence="12">
    <location>
        <begin position="205"/>
        <end position="231"/>
    </location>
</feature>
<dbReference type="InterPro" id="IPR009000">
    <property type="entry name" value="Transl_B-barrel_sf"/>
</dbReference>
<dbReference type="RefSeq" id="WP_084076065.1">
    <property type="nucleotide sequence ID" value="NZ_FQVB01000006.1"/>
</dbReference>
<keyword evidence="4 9" id="KW-0963">Cytoplasm</keyword>
<dbReference type="InterPro" id="IPR000178">
    <property type="entry name" value="TF_IF2_bacterial-like"/>
</dbReference>
<dbReference type="InterPro" id="IPR053905">
    <property type="entry name" value="EF-G-like_DII"/>
</dbReference>
<feature type="compositionally biased region" description="Basic and acidic residues" evidence="12">
    <location>
        <begin position="336"/>
        <end position="370"/>
    </location>
</feature>
<dbReference type="FunFam" id="3.40.50.300:FF:000019">
    <property type="entry name" value="Translation initiation factor IF-2"/>
    <property type="match status" value="1"/>
</dbReference>
<gene>
    <name evidence="9" type="primary">infB</name>
    <name evidence="14" type="ORF">SAMN02745206_00631</name>
</gene>
<dbReference type="InterPro" id="IPR006847">
    <property type="entry name" value="IF2_N"/>
</dbReference>
<keyword evidence="5 9" id="KW-0396">Initiation factor</keyword>
<dbReference type="InterPro" id="IPR000795">
    <property type="entry name" value="T_Tr_GTP-bd_dom"/>
</dbReference>
<comment type="subcellular location">
    <subcellularLocation>
        <location evidence="1 9 11">Cytoplasm</location>
    </subcellularLocation>
</comment>
<dbReference type="Pfam" id="PF03144">
    <property type="entry name" value="GTP_EFTU_D2"/>
    <property type="match status" value="1"/>
</dbReference>
<comment type="similarity">
    <text evidence="2 9 10">Belongs to the TRAFAC class translation factor GTPase superfamily. Classic translation factor GTPase family. IF-2 subfamily.</text>
</comment>
<dbReference type="PANTHER" id="PTHR43381:SF5">
    <property type="entry name" value="TR-TYPE G DOMAIN-CONTAINING PROTEIN"/>
    <property type="match status" value="1"/>
</dbReference>
<dbReference type="NCBIfam" id="TIGR00231">
    <property type="entry name" value="small_GTP"/>
    <property type="match status" value="1"/>
</dbReference>
<dbReference type="GO" id="GO:0003743">
    <property type="term" value="F:translation initiation factor activity"/>
    <property type="evidence" value="ECO:0007669"/>
    <property type="project" value="UniProtKB-UniRule"/>
</dbReference>
<dbReference type="InterPro" id="IPR044145">
    <property type="entry name" value="IF2_II"/>
</dbReference>
<evidence type="ECO:0000256" key="12">
    <source>
        <dbReference type="SAM" id="MobiDB-lite"/>
    </source>
</evidence>
<dbReference type="InterPro" id="IPR015760">
    <property type="entry name" value="TIF_IF2"/>
</dbReference>
<dbReference type="SUPFAM" id="SSF50447">
    <property type="entry name" value="Translation proteins"/>
    <property type="match status" value="2"/>
</dbReference>
<dbReference type="PANTHER" id="PTHR43381">
    <property type="entry name" value="TRANSLATION INITIATION FACTOR IF-2-RELATED"/>
    <property type="match status" value="1"/>
</dbReference>
<dbReference type="InterPro" id="IPR005225">
    <property type="entry name" value="Small_GTP-bd"/>
</dbReference>
<reference evidence="15" key="1">
    <citation type="submission" date="2016-11" db="EMBL/GenBank/DDBJ databases">
        <authorList>
            <person name="Varghese N."/>
            <person name="Submissions S."/>
        </authorList>
    </citation>
    <scope>NUCLEOTIDE SEQUENCE [LARGE SCALE GENOMIC DNA]</scope>
    <source>
        <strain evidence="15">DSM 9756</strain>
    </source>
</reference>
<feature type="compositionally biased region" description="Basic and acidic residues" evidence="12">
    <location>
        <begin position="304"/>
        <end position="313"/>
    </location>
</feature>
<dbReference type="Pfam" id="PF22042">
    <property type="entry name" value="EF-G_D2"/>
    <property type="match status" value="1"/>
</dbReference>
<dbReference type="CDD" id="cd01887">
    <property type="entry name" value="IF2_eIF5B"/>
    <property type="match status" value="1"/>
</dbReference>
<dbReference type="InterPro" id="IPR027417">
    <property type="entry name" value="P-loop_NTPase"/>
</dbReference>
<dbReference type="Gene3D" id="1.10.10.2480">
    <property type="match status" value="1"/>
</dbReference>
<feature type="compositionally biased region" description="Acidic residues" evidence="12">
    <location>
        <begin position="233"/>
        <end position="242"/>
    </location>
</feature>
<evidence type="ECO:0000256" key="6">
    <source>
        <dbReference type="ARBA" id="ARBA00022741"/>
    </source>
</evidence>
<protein>
    <recommendedName>
        <fullName evidence="3 9">Translation initiation factor IF-2</fullName>
    </recommendedName>
</protein>
<dbReference type="Proteomes" id="UP000184076">
    <property type="component" value="Unassembled WGS sequence"/>
</dbReference>
<dbReference type="InterPro" id="IPR023115">
    <property type="entry name" value="TIF_IF2_dom3"/>
</dbReference>
<dbReference type="Gene3D" id="3.40.50.10050">
    <property type="entry name" value="Translation initiation factor IF- 2, domain 3"/>
    <property type="match status" value="1"/>
</dbReference>
<feature type="compositionally biased region" description="Low complexity" evidence="12">
    <location>
        <begin position="128"/>
        <end position="138"/>
    </location>
</feature>
<feature type="compositionally biased region" description="Basic residues" evidence="12">
    <location>
        <begin position="63"/>
        <end position="72"/>
    </location>
</feature>
<dbReference type="OrthoDB" id="9811804at2"/>
<accession>A0A1M4VD78</accession>
<proteinExistence type="inferred from homology"/>
<comment type="function">
    <text evidence="9 10">One of the essential components for the initiation of protein synthesis. Protects formylmethionyl-tRNA from spontaneous hydrolysis and promotes its binding to the 30S ribosomal subunits. Also involved in the hydrolysis of GTP during the formation of the 70S ribosomal complex.</text>
</comment>
<dbReference type="SUPFAM" id="SSF52540">
    <property type="entry name" value="P-loop containing nucleoside triphosphate hydrolases"/>
    <property type="match status" value="1"/>
</dbReference>
<dbReference type="InterPro" id="IPR004161">
    <property type="entry name" value="EFTu-like_2"/>
</dbReference>
<dbReference type="AlphaFoldDB" id="A0A1M4VD78"/>
<dbReference type="Gene3D" id="3.40.50.300">
    <property type="entry name" value="P-loop containing nucleotide triphosphate hydrolases"/>
    <property type="match status" value="1"/>
</dbReference>
<dbReference type="Pfam" id="PF04760">
    <property type="entry name" value="IF2_N"/>
    <property type="match status" value="2"/>
</dbReference>
<feature type="compositionally biased region" description="Low complexity" evidence="12">
    <location>
        <begin position="144"/>
        <end position="166"/>
    </location>
</feature>
<feature type="region of interest" description="Disordered" evidence="12">
    <location>
        <begin position="50"/>
        <end position="377"/>
    </location>
</feature>
<dbReference type="PROSITE" id="PS01176">
    <property type="entry name" value="IF2"/>
    <property type="match status" value="1"/>
</dbReference>
<feature type="binding site" evidence="9">
    <location>
        <begin position="471"/>
        <end position="478"/>
    </location>
    <ligand>
        <name>GTP</name>
        <dbReference type="ChEBI" id="CHEBI:37565"/>
    </ligand>
</feature>
<dbReference type="GO" id="GO:0003924">
    <property type="term" value="F:GTPase activity"/>
    <property type="evidence" value="ECO:0007669"/>
    <property type="project" value="UniProtKB-UniRule"/>
</dbReference>
<evidence type="ECO:0000256" key="5">
    <source>
        <dbReference type="ARBA" id="ARBA00022540"/>
    </source>
</evidence>
<dbReference type="CDD" id="cd03702">
    <property type="entry name" value="IF2_mtIF2_II"/>
    <property type="match status" value="1"/>
</dbReference>
<evidence type="ECO:0000256" key="4">
    <source>
        <dbReference type="ARBA" id="ARBA00022490"/>
    </source>
</evidence>
<evidence type="ECO:0000256" key="10">
    <source>
        <dbReference type="RuleBase" id="RU000644"/>
    </source>
</evidence>
<name>A0A1M4VD78_9BACT</name>
<dbReference type="GO" id="GO:0005525">
    <property type="term" value="F:GTP binding"/>
    <property type="evidence" value="ECO:0007669"/>
    <property type="project" value="UniProtKB-KW"/>
</dbReference>
<feature type="domain" description="Tr-type G" evidence="13">
    <location>
        <begin position="462"/>
        <end position="631"/>
    </location>
</feature>
<organism evidence="14 15">
    <name type="scientific">Desulfacinum infernum DSM 9756</name>
    <dbReference type="NCBI Taxonomy" id="1121391"/>
    <lineage>
        <taxon>Bacteria</taxon>
        <taxon>Pseudomonadati</taxon>
        <taxon>Thermodesulfobacteriota</taxon>
        <taxon>Syntrophobacteria</taxon>
        <taxon>Syntrophobacterales</taxon>
        <taxon>Syntrophobacteraceae</taxon>
        <taxon>Desulfacinum</taxon>
    </lineage>
</organism>
<evidence type="ECO:0000256" key="9">
    <source>
        <dbReference type="HAMAP-Rule" id="MF_00100"/>
    </source>
</evidence>
<dbReference type="Gene3D" id="2.40.30.10">
    <property type="entry name" value="Translation factors"/>
    <property type="match status" value="2"/>
</dbReference>
<dbReference type="Pfam" id="PF11987">
    <property type="entry name" value="IF-2"/>
    <property type="match status" value="1"/>
</dbReference>
<dbReference type="PROSITE" id="PS51722">
    <property type="entry name" value="G_TR_2"/>
    <property type="match status" value="1"/>
</dbReference>
<feature type="region of interest" description="G-domain" evidence="9">
    <location>
        <begin position="465"/>
        <end position="613"/>
    </location>
</feature>
<evidence type="ECO:0000313" key="15">
    <source>
        <dbReference type="Proteomes" id="UP000184076"/>
    </source>
</evidence>
<dbReference type="EMBL" id="FQVB01000006">
    <property type="protein sequence ID" value="SHE66906.1"/>
    <property type="molecule type" value="Genomic_DNA"/>
</dbReference>
<dbReference type="SUPFAM" id="SSF52156">
    <property type="entry name" value="Initiation factor IF2/eIF5b, domain 3"/>
    <property type="match status" value="1"/>
</dbReference>
<dbReference type="CDD" id="cd03692">
    <property type="entry name" value="mtIF2_IVc"/>
    <property type="match status" value="1"/>
</dbReference>
<feature type="binding site" evidence="9">
    <location>
        <begin position="517"/>
        <end position="521"/>
    </location>
    <ligand>
        <name>GTP</name>
        <dbReference type="ChEBI" id="CHEBI:37565"/>
    </ligand>
</feature>
<keyword evidence="6 9" id="KW-0547">Nucleotide-binding</keyword>
<evidence type="ECO:0000256" key="7">
    <source>
        <dbReference type="ARBA" id="ARBA00022917"/>
    </source>
</evidence>
<evidence type="ECO:0000313" key="14">
    <source>
        <dbReference type="EMBL" id="SHE66906.1"/>
    </source>
</evidence>
<dbReference type="Pfam" id="PF00009">
    <property type="entry name" value="GTP_EFTU"/>
    <property type="match status" value="1"/>
</dbReference>
<dbReference type="NCBIfam" id="TIGR00487">
    <property type="entry name" value="IF-2"/>
    <property type="match status" value="1"/>
</dbReference>
<evidence type="ECO:0000256" key="3">
    <source>
        <dbReference type="ARBA" id="ARBA00020675"/>
    </source>
</evidence>
<dbReference type="FunFam" id="2.40.30.10:FF:000008">
    <property type="entry name" value="Translation initiation factor IF-2"/>
    <property type="match status" value="1"/>
</dbReference>
<feature type="compositionally biased region" description="Pro residues" evidence="12">
    <location>
        <begin position="167"/>
        <end position="183"/>
    </location>
</feature>
<feature type="binding site" evidence="9">
    <location>
        <begin position="571"/>
        <end position="574"/>
    </location>
    <ligand>
        <name>GTP</name>
        <dbReference type="ChEBI" id="CHEBI:37565"/>
    </ligand>
</feature>
<dbReference type="FunFam" id="3.40.50.10050:FF:000001">
    <property type="entry name" value="Translation initiation factor IF-2"/>
    <property type="match status" value="1"/>
</dbReference>
<dbReference type="FunFam" id="2.40.30.10:FF:000007">
    <property type="entry name" value="Translation initiation factor IF-2"/>
    <property type="match status" value="1"/>
</dbReference>
<evidence type="ECO:0000256" key="8">
    <source>
        <dbReference type="ARBA" id="ARBA00023134"/>
    </source>
</evidence>
<evidence type="ECO:0000256" key="1">
    <source>
        <dbReference type="ARBA" id="ARBA00004496"/>
    </source>
</evidence>
<keyword evidence="8 9" id="KW-0342">GTP-binding</keyword>
<evidence type="ECO:0000259" key="13">
    <source>
        <dbReference type="PROSITE" id="PS51722"/>
    </source>
</evidence>
<keyword evidence="15" id="KW-1185">Reference proteome</keyword>
<evidence type="ECO:0000256" key="11">
    <source>
        <dbReference type="RuleBase" id="RU000645"/>
    </source>
</evidence>
<dbReference type="GO" id="GO:0005829">
    <property type="term" value="C:cytosol"/>
    <property type="evidence" value="ECO:0007669"/>
    <property type="project" value="TreeGrafter"/>
</dbReference>
<dbReference type="STRING" id="1121391.SAMN02745206_00631"/>
<keyword evidence="7 9" id="KW-0648">Protein biosynthesis</keyword>
<dbReference type="InterPro" id="IPR036925">
    <property type="entry name" value="TIF_IF2_dom3_sf"/>
</dbReference>
<dbReference type="HAMAP" id="MF_00100_B">
    <property type="entry name" value="IF_2_B"/>
    <property type="match status" value="1"/>
</dbReference>
<evidence type="ECO:0000256" key="2">
    <source>
        <dbReference type="ARBA" id="ARBA00007733"/>
    </source>
</evidence>